<evidence type="ECO:0000256" key="1">
    <source>
        <dbReference type="SAM" id="Phobius"/>
    </source>
</evidence>
<feature type="transmembrane region" description="Helical" evidence="1">
    <location>
        <begin position="7"/>
        <end position="27"/>
    </location>
</feature>
<reference evidence="3 4" key="1">
    <citation type="journal article" date="2022" name="Int. J. Syst. Evol. Microbiol.">
        <title>Prevotella herbatica sp. nov., a plant polysaccharide-decomposing anaerobic bacterium isolated from a methanogenic reactor.</title>
        <authorList>
            <person name="Uek A."/>
            <person name="Tonouchi A."/>
            <person name="Kaku N."/>
            <person name="Ueki K."/>
        </authorList>
    </citation>
    <scope>NUCLEOTIDE SEQUENCE [LARGE SCALE GENOMIC DNA]</scope>
    <source>
        <strain evidence="3 4">WR041</strain>
    </source>
</reference>
<organism evidence="3 4">
    <name type="scientific">Prevotella herbatica</name>
    <dbReference type="NCBI Taxonomy" id="2801997"/>
    <lineage>
        <taxon>Bacteria</taxon>
        <taxon>Pseudomonadati</taxon>
        <taxon>Bacteroidota</taxon>
        <taxon>Bacteroidia</taxon>
        <taxon>Bacteroidales</taxon>
        <taxon>Prevotellaceae</taxon>
        <taxon>Prevotella</taxon>
    </lineage>
</organism>
<accession>A0ABM7NZ61</accession>
<protein>
    <submittedName>
        <fullName evidence="3">Mammalian cell entry protein</fullName>
    </submittedName>
</protein>
<keyword evidence="1" id="KW-0812">Transmembrane</keyword>
<name>A0ABM7NZ61_9BACT</name>
<dbReference type="Proteomes" id="UP001319045">
    <property type="component" value="Chromosome"/>
</dbReference>
<keyword evidence="1" id="KW-0472">Membrane</keyword>
<dbReference type="InterPro" id="IPR003399">
    <property type="entry name" value="Mce/MlaD"/>
</dbReference>
<sequence>MKFTKEIKIALVAILGILVLFFGLNFLKGMTIFSNDNTYFVSFKDISGLSSSNPIYADGYKVGVVKHINYDYDNNGNIIVQIDLNKDLRIPKGSSAEINSDLMGNVKMNLLLANNPRERVNPGDTIVGGMNSGLMGKVAALVPTVEKMLPKMDSILTRVNTLLGDPAIAHSLHNIEGITNNLNTTSQQLNILATGLNKSVPSLMHKTDGILTNTNKFTSNLASVDVAGTMAQVDETIANLKSFTNQLNSKDGTLGHLMYDPALYNNMNRTMISADSLLINVRQHPKRYVHFSVFGKKDK</sequence>
<dbReference type="EMBL" id="AP024484">
    <property type="protein sequence ID" value="BCS85813.1"/>
    <property type="molecule type" value="Genomic_DNA"/>
</dbReference>
<dbReference type="PANTHER" id="PTHR33371:SF4">
    <property type="entry name" value="INTERMEMBRANE PHOSPHOLIPID TRANSPORT SYSTEM BINDING PROTEIN MLAD"/>
    <property type="match status" value="1"/>
</dbReference>
<keyword evidence="4" id="KW-1185">Reference proteome</keyword>
<proteinExistence type="predicted"/>
<dbReference type="Pfam" id="PF02470">
    <property type="entry name" value="MlaD"/>
    <property type="match status" value="1"/>
</dbReference>
<dbReference type="RefSeq" id="WP_207153435.1">
    <property type="nucleotide sequence ID" value="NZ_AP024484.1"/>
</dbReference>
<keyword evidence="1" id="KW-1133">Transmembrane helix</keyword>
<feature type="domain" description="Mce/MlaD" evidence="2">
    <location>
        <begin position="37"/>
        <end position="101"/>
    </location>
</feature>
<evidence type="ECO:0000313" key="4">
    <source>
        <dbReference type="Proteomes" id="UP001319045"/>
    </source>
</evidence>
<dbReference type="PANTHER" id="PTHR33371">
    <property type="entry name" value="INTERMEMBRANE PHOSPHOLIPID TRANSPORT SYSTEM BINDING PROTEIN MLAD-RELATED"/>
    <property type="match status" value="1"/>
</dbReference>
<gene>
    <name evidence="3" type="ORF">prwr041_17060</name>
</gene>
<dbReference type="InterPro" id="IPR052336">
    <property type="entry name" value="MlaD_Phospholipid_Transporter"/>
</dbReference>
<evidence type="ECO:0000259" key="2">
    <source>
        <dbReference type="Pfam" id="PF02470"/>
    </source>
</evidence>
<evidence type="ECO:0000313" key="3">
    <source>
        <dbReference type="EMBL" id="BCS85813.1"/>
    </source>
</evidence>